<protein>
    <submittedName>
        <fullName evidence="1">Uncharacterized protein</fullName>
    </submittedName>
</protein>
<keyword evidence="2" id="KW-1185">Reference proteome</keyword>
<evidence type="ECO:0000313" key="1">
    <source>
        <dbReference type="EMBL" id="OJJ05478.1"/>
    </source>
</evidence>
<name>A0A1L9PVD2_ASPVE</name>
<dbReference type="GeneID" id="63733225"/>
<dbReference type="STRING" id="1036611.A0A1L9PVD2"/>
<dbReference type="EMBL" id="KV878133">
    <property type="protein sequence ID" value="OJJ05478.1"/>
    <property type="molecule type" value="Genomic_DNA"/>
</dbReference>
<evidence type="ECO:0000313" key="2">
    <source>
        <dbReference type="Proteomes" id="UP000184073"/>
    </source>
</evidence>
<dbReference type="AlphaFoldDB" id="A0A1L9PVD2"/>
<accession>A0A1L9PVD2</accession>
<gene>
    <name evidence="1" type="ORF">ASPVEDRAFT_855460</name>
</gene>
<dbReference type="Proteomes" id="UP000184073">
    <property type="component" value="Unassembled WGS sequence"/>
</dbReference>
<dbReference type="VEuPathDB" id="FungiDB:ASPVEDRAFT_855460"/>
<dbReference type="RefSeq" id="XP_040671240.1">
    <property type="nucleotide sequence ID" value="XM_040817714.1"/>
</dbReference>
<proteinExistence type="predicted"/>
<organism evidence="1 2">
    <name type="scientific">Aspergillus versicolor CBS 583.65</name>
    <dbReference type="NCBI Taxonomy" id="1036611"/>
    <lineage>
        <taxon>Eukaryota</taxon>
        <taxon>Fungi</taxon>
        <taxon>Dikarya</taxon>
        <taxon>Ascomycota</taxon>
        <taxon>Pezizomycotina</taxon>
        <taxon>Eurotiomycetes</taxon>
        <taxon>Eurotiomycetidae</taxon>
        <taxon>Eurotiales</taxon>
        <taxon>Aspergillaceae</taxon>
        <taxon>Aspergillus</taxon>
        <taxon>Aspergillus subgen. Nidulantes</taxon>
    </lineage>
</organism>
<sequence>MKRVCKVVIHEATIIVCTNNTAGDEKRLAPTVLSNQGGKRYNEVSNQLEVPFVSRLLGVNYPSITLTQQLRYRQCFVSWLNERTYAGRV</sequence>
<reference evidence="2" key="1">
    <citation type="journal article" date="2017" name="Genome Biol.">
        <title>Comparative genomics reveals high biological diversity and specific adaptations in the industrially and medically important fungal genus Aspergillus.</title>
        <authorList>
            <person name="de Vries R.P."/>
            <person name="Riley R."/>
            <person name="Wiebenga A."/>
            <person name="Aguilar-Osorio G."/>
            <person name="Amillis S."/>
            <person name="Uchima C.A."/>
            <person name="Anderluh G."/>
            <person name="Asadollahi M."/>
            <person name="Askin M."/>
            <person name="Barry K."/>
            <person name="Battaglia E."/>
            <person name="Bayram O."/>
            <person name="Benocci T."/>
            <person name="Braus-Stromeyer S.A."/>
            <person name="Caldana C."/>
            <person name="Canovas D."/>
            <person name="Cerqueira G.C."/>
            <person name="Chen F."/>
            <person name="Chen W."/>
            <person name="Choi C."/>
            <person name="Clum A."/>
            <person name="Dos Santos R.A."/>
            <person name="Damasio A.R."/>
            <person name="Diallinas G."/>
            <person name="Emri T."/>
            <person name="Fekete E."/>
            <person name="Flipphi M."/>
            <person name="Freyberg S."/>
            <person name="Gallo A."/>
            <person name="Gournas C."/>
            <person name="Habgood R."/>
            <person name="Hainaut M."/>
            <person name="Harispe M.L."/>
            <person name="Henrissat B."/>
            <person name="Hilden K.S."/>
            <person name="Hope R."/>
            <person name="Hossain A."/>
            <person name="Karabika E."/>
            <person name="Karaffa L."/>
            <person name="Karanyi Z."/>
            <person name="Krasevec N."/>
            <person name="Kuo A."/>
            <person name="Kusch H."/>
            <person name="LaButti K."/>
            <person name="Lagendijk E.L."/>
            <person name="Lapidus A."/>
            <person name="Levasseur A."/>
            <person name="Lindquist E."/>
            <person name="Lipzen A."/>
            <person name="Logrieco A.F."/>
            <person name="MacCabe A."/>
            <person name="Maekelae M.R."/>
            <person name="Malavazi I."/>
            <person name="Melin P."/>
            <person name="Meyer V."/>
            <person name="Mielnichuk N."/>
            <person name="Miskei M."/>
            <person name="Molnar A.P."/>
            <person name="Mule G."/>
            <person name="Ngan C.Y."/>
            <person name="Orejas M."/>
            <person name="Orosz E."/>
            <person name="Ouedraogo J.P."/>
            <person name="Overkamp K.M."/>
            <person name="Park H.-S."/>
            <person name="Perrone G."/>
            <person name="Piumi F."/>
            <person name="Punt P.J."/>
            <person name="Ram A.F."/>
            <person name="Ramon A."/>
            <person name="Rauscher S."/>
            <person name="Record E."/>
            <person name="Riano-Pachon D.M."/>
            <person name="Robert V."/>
            <person name="Roehrig J."/>
            <person name="Ruller R."/>
            <person name="Salamov A."/>
            <person name="Salih N.S."/>
            <person name="Samson R.A."/>
            <person name="Sandor E."/>
            <person name="Sanguinetti M."/>
            <person name="Schuetze T."/>
            <person name="Sepcic K."/>
            <person name="Shelest E."/>
            <person name="Sherlock G."/>
            <person name="Sophianopoulou V."/>
            <person name="Squina F.M."/>
            <person name="Sun H."/>
            <person name="Susca A."/>
            <person name="Todd R.B."/>
            <person name="Tsang A."/>
            <person name="Unkles S.E."/>
            <person name="van de Wiele N."/>
            <person name="van Rossen-Uffink D."/>
            <person name="Oliveira J.V."/>
            <person name="Vesth T.C."/>
            <person name="Visser J."/>
            <person name="Yu J.-H."/>
            <person name="Zhou M."/>
            <person name="Andersen M.R."/>
            <person name="Archer D.B."/>
            <person name="Baker S.E."/>
            <person name="Benoit I."/>
            <person name="Brakhage A.A."/>
            <person name="Braus G.H."/>
            <person name="Fischer R."/>
            <person name="Frisvad J.C."/>
            <person name="Goldman G.H."/>
            <person name="Houbraken J."/>
            <person name="Oakley B."/>
            <person name="Pocsi I."/>
            <person name="Scazzocchio C."/>
            <person name="Seiboth B."/>
            <person name="vanKuyk P.A."/>
            <person name="Wortman J."/>
            <person name="Dyer P.S."/>
            <person name="Grigoriev I.V."/>
        </authorList>
    </citation>
    <scope>NUCLEOTIDE SEQUENCE [LARGE SCALE GENOMIC DNA]</scope>
    <source>
        <strain evidence="2">CBS 583.65</strain>
    </source>
</reference>
<dbReference type="OrthoDB" id="4510589at2759"/>